<comment type="cofactor">
    <cofactor evidence="1">
        <name>FAD</name>
        <dbReference type="ChEBI" id="CHEBI:57692"/>
    </cofactor>
</comment>
<protein>
    <submittedName>
        <fullName evidence="7">NAD(P)/FAD-dependent oxidoreductase</fullName>
        <ecNumber evidence="7">1.6.5.-</ecNumber>
    </submittedName>
</protein>
<keyword evidence="3" id="KW-0285">Flavoprotein</keyword>
<evidence type="ECO:0000256" key="5">
    <source>
        <dbReference type="ARBA" id="ARBA00023002"/>
    </source>
</evidence>
<name>A0ABV6PP19_9BURK</name>
<dbReference type="Pfam" id="PF07992">
    <property type="entry name" value="Pyr_redox_2"/>
    <property type="match status" value="1"/>
</dbReference>
<accession>A0ABV6PP19</accession>
<dbReference type="InterPro" id="IPR036188">
    <property type="entry name" value="FAD/NAD-bd_sf"/>
</dbReference>
<dbReference type="EC" id="1.6.5.-" evidence="7"/>
<dbReference type="Proteomes" id="UP001589834">
    <property type="component" value="Unassembled WGS sequence"/>
</dbReference>
<dbReference type="PANTHER" id="PTHR42913:SF3">
    <property type="entry name" value="64 KDA MITOCHONDRIAL NADH DEHYDROGENASE (EUROFUNG)"/>
    <property type="match status" value="1"/>
</dbReference>
<evidence type="ECO:0000313" key="8">
    <source>
        <dbReference type="Proteomes" id="UP001589834"/>
    </source>
</evidence>
<evidence type="ECO:0000259" key="6">
    <source>
        <dbReference type="Pfam" id="PF07992"/>
    </source>
</evidence>
<evidence type="ECO:0000256" key="1">
    <source>
        <dbReference type="ARBA" id="ARBA00001974"/>
    </source>
</evidence>
<dbReference type="GO" id="GO:0016491">
    <property type="term" value="F:oxidoreductase activity"/>
    <property type="evidence" value="ECO:0007669"/>
    <property type="project" value="UniProtKB-KW"/>
</dbReference>
<keyword evidence="8" id="KW-1185">Reference proteome</keyword>
<dbReference type="InterPro" id="IPR023753">
    <property type="entry name" value="FAD/NAD-binding_dom"/>
</dbReference>
<keyword evidence="4" id="KW-0274">FAD</keyword>
<comment type="caution">
    <text evidence="7">The sequence shown here is derived from an EMBL/GenBank/DDBJ whole genome shotgun (WGS) entry which is preliminary data.</text>
</comment>
<evidence type="ECO:0000313" key="7">
    <source>
        <dbReference type="EMBL" id="MFC0591575.1"/>
    </source>
</evidence>
<evidence type="ECO:0000256" key="4">
    <source>
        <dbReference type="ARBA" id="ARBA00022827"/>
    </source>
</evidence>
<dbReference type="RefSeq" id="WP_377479785.1">
    <property type="nucleotide sequence ID" value="NZ_JBHLTN010000007.1"/>
</dbReference>
<dbReference type="PRINTS" id="PR00368">
    <property type="entry name" value="FADPNR"/>
</dbReference>
<dbReference type="SUPFAM" id="SSF51905">
    <property type="entry name" value="FAD/NAD(P)-binding domain"/>
    <property type="match status" value="1"/>
</dbReference>
<comment type="similarity">
    <text evidence="2">Belongs to the NADH dehydrogenase family.</text>
</comment>
<proteinExistence type="inferred from homology"/>
<keyword evidence="5 7" id="KW-0560">Oxidoreductase</keyword>
<evidence type="ECO:0000256" key="2">
    <source>
        <dbReference type="ARBA" id="ARBA00005272"/>
    </source>
</evidence>
<reference evidence="7 8" key="1">
    <citation type="submission" date="2024-09" db="EMBL/GenBank/DDBJ databases">
        <authorList>
            <person name="Sun Q."/>
            <person name="Mori K."/>
        </authorList>
    </citation>
    <scope>NUCLEOTIDE SEQUENCE [LARGE SCALE GENOMIC DNA]</scope>
    <source>
        <strain evidence="7 8">NCAIM B.02336</strain>
    </source>
</reference>
<dbReference type="EMBL" id="JBHLTN010000007">
    <property type="protein sequence ID" value="MFC0591575.1"/>
    <property type="molecule type" value="Genomic_DNA"/>
</dbReference>
<dbReference type="PANTHER" id="PTHR42913">
    <property type="entry name" value="APOPTOSIS-INDUCING FACTOR 1"/>
    <property type="match status" value="1"/>
</dbReference>
<dbReference type="PRINTS" id="PR00411">
    <property type="entry name" value="PNDRDTASEI"/>
</dbReference>
<evidence type="ECO:0000256" key="3">
    <source>
        <dbReference type="ARBA" id="ARBA00022630"/>
    </source>
</evidence>
<sequence length="440" mass="47513">MATDDPGERSNAIVIVGGGAGGLELACKLGRRLGAERVTLVDQQLFHIWKPTLHEVAAGTLDIHQEGLSYEMLAHDNGFRFVYGPLVALDAARRSIGVGAIHDESGEELLPVRELGYDRLVLALGSTSRYFGVPGAPERTLSLNDPASAEQFRLRMLKLLAAADMRKQRDGAASVDVVIIGGGATGVELAAELREASAVHTRYGLRRLDPDRDVRITLLEGSPRLLAPLSEKVSAAALDLLRQRHVDVHTDCRVTRIDAEGVEDHDGHRYPSELTVWAAGIEAPPLLRALGLPVNKSGQVEVDAQLRVPGWPGVLALGDCAACAGPGGRPLPPRAQTAHQEASYLGRALLGEARGRSWPEAPYVYRDHGSLVSLGTSTSVGSLMGVLFSKSWFVEGLFARLMYMSLHLMHHEAVLGVRRTTVLALARFLIKRATPRVKLH</sequence>
<organism evidence="7 8">
    <name type="scientific">Ottowia pentelensis</name>
    <dbReference type="NCBI Taxonomy" id="511108"/>
    <lineage>
        <taxon>Bacteria</taxon>
        <taxon>Pseudomonadati</taxon>
        <taxon>Pseudomonadota</taxon>
        <taxon>Betaproteobacteria</taxon>
        <taxon>Burkholderiales</taxon>
        <taxon>Comamonadaceae</taxon>
        <taxon>Ottowia</taxon>
    </lineage>
</organism>
<dbReference type="Gene3D" id="3.50.50.100">
    <property type="match status" value="1"/>
</dbReference>
<gene>
    <name evidence="7" type="ORF">ACFFGG_03300</name>
</gene>
<feature type="domain" description="FAD/NAD(P)-binding" evidence="6">
    <location>
        <begin position="13"/>
        <end position="342"/>
    </location>
</feature>
<dbReference type="InterPro" id="IPR051169">
    <property type="entry name" value="NADH-Q_oxidoreductase"/>
</dbReference>